<dbReference type="SUPFAM" id="SSF55073">
    <property type="entry name" value="Nucleotide cyclase"/>
    <property type="match status" value="1"/>
</dbReference>
<dbReference type="EMBL" id="VSSQ01003205">
    <property type="protein sequence ID" value="MPM19593.1"/>
    <property type="molecule type" value="Genomic_DNA"/>
</dbReference>
<dbReference type="Gene3D" id="3.30.70.270">
    <property type="match status" value="1"/>
</dbReference>
<feature type="transmembrane region" description="Helical" evidence="1">
    <location>
        <begin position="114"/>
        <end position="131"/>
    </location>
</feature>
<dbReference type="NCBIfam" id="TIGR00254">
    <property type="entry name" value="GGDEF"/>
    <property type="match status" value="1"/>
</dbReference>
<feature type="domain" description="GGDEF" evidence="2">
    <location>
        <begin position="234"/>
        <end position="363"/>
    </location>
</feature>
<dbReference type="CDD" id="cd01949">
    <property type="entry name" value="GGDEF"/>
    <property type="match status" value="1"/>
</dbReference>
<dbReference type="InterPro" id="IPR043128">
    <property type="entry name" value="Rev_trsase/Diguanyl_cyclase"/>
</dbReference>
<accession>A0A644XZ82</accession>
<keyword evidence="1" id="KW-0472">Membrane</keyword>
<feature type="transmembrane region" description="Helical" evidence="1">
    <location>
        <begin position="138"/>
        <end position="156"/>
    </location>
</feature>
<keyword evidence="1" id="KW-0812">Transmembrane</keyword>
<feature type="transmembrane region" description="Helical" evidence="1">
    <location>
        <begin position="88"/>
        <end position="108"/>
    </location>
</feature>
<feature type="transmembrane region" description="Helical" evidence="1">
    <location>
        <begin position="28"/>
        <end position="46"/>
    </location>
</feature>
<keyword evidence="1" id="KW-1133">Transmembrane helix</keyword>
<dbReference type="PANTHER" id="PTHR45138">
    <property type="entry name" value="REGULATORY COMPONENTS OF SENSORY TRANSDUCTION SYSTEM"/>
    <property type="match status" value="1"/>
</dbReference>
<dbReference type="GO" id="GO:0052621">
    <property type="term" value="F:diguanylate cyclase activity"/>
    <property type="evidence" value="ECO:0007669"/>
    <property type="project" value="TreeGrafter"/>
</dbReference>
<dbReference type="PANTHER" id="PTHR45138:SF9">
    <property type="entry name" value="DIGUANYLATE CYCLASE DGCM-RELATED"/>
    <property type="match status" value="1"/>
</dbReference>
<dbReference type="InterPro" id="IPR029787">
    <property type="entry name" value="Nucleotide_cyclase"/>
</dbReference>
<dbReference type="PROSITE" id="PS50887">
    <property type="entry name" value="GGDEF"/>
    <property type="match status" value="1"/>
</dbReference>
<comment type="caution">
    <text evidence="3">The sequence shown here is derived from an EMBL/GenBank/DDBJ whole genome shotgun (WGS) entry which is preliminary data.</text>
</comment>
<evidence type="ECO:0000259" key="2">
    <source>
        <dbReference type="PROSITE" id="PS50887"/>
    </source>
</evidence>
<feature type="transmembrane region" description="Helical" evidence="1">
    <location>
        <begin position="162"/>
        <end position="184"/>
    </location>
</feature>
<sequence length="369" mass="41366">MQSAGSAGGAQITHTAYDDYKLQLSQKLIPILAIVTSVFNFALIVPDWMMIEDPNKRILVACIRAVYTVLAIYIGIKAKSMRSFRTFSVYVTVCEALALAIFIFVMLQYERFDFLIQAFGFIIFILVIFLVPNRTFNAVGLSLIGSAGFFLCSHFREPNIETVKFMAALVYIPTAIVLCAVFAASTERHQFREFIAKSRLEHMSSTDFLTDTANRFRLEEEAGRWMDFCRRQGMPLSLAFVDVDNLKGVNDRYGHAVGDTILVNLAKLFQRQLRSSDTLARWGGDEFVLLLPNTALTSAVTLMERMKASVDEQSFVANIKITWSCGIVEMEAGDSFQTILCKADALMYEGKHNGKDIICSTCSDLSSRE</sequence>
<proteinExistence type="predicted"/>
<dbReference type="Pfam" id="PF00990">
    <property type="entry name" value="GGDEF"/>
    <property type="match status" value="1"/>
</dbReference>
<protein>
    <recommendedName>
        <fullName evidence="2">GGDEF domain-containing protein</fullName>
    </recommendedName>
</protein>
<dbReference type="InterPro" id="IPR000160">
    <property type="entry name" value="GGDEF_dom"/>
</dbReference>
<reference evidence="3" key="1">
    <citation type="submission" date="2019-08" db="EMBL/GenBank/DDBJ databases">
        <authorList>
            <person name="Kucharzyk K."/>
            <person name="Murdoch R.W."/>
            <person name="Higgins S."/>
            <person name="Loffler F."/>
        </authorList>
    </citation>
    <scope>NUCLEOTIDE SEQUENCE</scope>
</reference>
<name>A0A644XZ82_9ZZZZ</name>
<dbReference type="FunFam" id="3.30.70.270:FF:000001">
    <property type="entry name" value="Diguanylate cyclase domain protein"/>
    <property type="match status" value="1"/>
</dbReference>
<evidence type="ECO:0000313" key="3">
    <source>
        <dbReference type="EMBL" id="MPM19593.1"/>
    </source>
</evidence>
<dbReference type="AlphaFoldDB" id="A0A644XZ82"/>
<dbReference type="InterPro" id="IPR050469">
    <property type="entry name" value="Diguanylate_Cyclase"/>
</dbReference>
<gene>
    <name evidence="3" type="ORF">SDC9_66019</name>
</gene>
<dbReference type="SMART" id="SM00267">
    <property type="entry name" value="GGDEF"/>
    <property type="match status" value="1"/>
</dbReference>
<feature type="transmembrane region" description="Helical" evidence="1">
    <location>
        <begin position="58"/>
        <end position="76"/>
    </location>
</feature>
<evidence type="ECO:0000256" key="1">
    <source>
        <dbReference type="SAM" id="Phobius"/>
    </source>
</evidence>
<organism evidence="3">
    <name type="scientific">bioreactor metagenome</name>
    <dbReference type="NCBI Taxonomy" id="1076179"/>
    <lineage>
        <taxon>unclassified sequences</taxon>
        <taxon>metagenomes</taxon>
        <taxon>ecological metagenomes</taxon>
    </lineage>
</organism>